<sequence length="41" mass="4209">MAWVVAAAVAAIKASDLDMKKPATVSGIGRALLITEQALAR</sequence>
<dbReference type="Proteomes" id="UP000003250">
    <property type="component" value="Unassembled WGS sequence"/>
</dbReference>
<accession>H0I0Z5</accession>
<dbReference type="EMBL" id="AHAM01000273">
    <property type="protein sequence ID" value="EHK53357.1"/>
    <property type="molecule type" value="Genomic_DNA"/>
</dbReference>
<name>H0I0Z5_9HYPH</name>
<dbReference type="RefSeq" id="WP_008839702.1">
    <property type="nucleotide sequence ID" value="NZ_AHAM01000273.1"/>
</dbReference>
<evidence type="ECO:0000313" key="2">
    <source>
        <dbReference type="Proteomes" id="UP000003250"/>
    </source>
</evidence>
<dbReference type="AlphaFoldDB" id="H0I0Z5"/>
<keyword evidence="2" id="KW-1185">Reference proteome</keyword>
<protein>
    <submittedName>
        <fullName evidence="1">Uncharacterized protein</fullName>
    </submittedName>
</protein>
<evidence type="ECO:0000313" key="1">
    <source>
        <dbReference type="EMBL" id="EHK53357.1"/>
    </source>
</evidence>
<reference evidence="1 2" key="1">
    <citation type="journal article" date="2012" name="J. Bacteriol.">
        <title>Draft Genome Sequence of Mesorhizobium alhagi CCNWXJ12-2T, a Novel Salt-Resistant Species Isolated from the Desert of Northwestern China.</title>
        <authorList>
            <person name="Zhou M."/>
            <person name="Chen W."/>
            <person name="Chen H."/>
            <person name="Wei G."/>
        </authorList>
    </citation>
    <scope>NUCLEOTIDE SEQUENCE [LARGE SCALE GENOMIC DNA]</scope>
    <source>
        <strain evidence="1 2">CCNWXJ12-2</strain>
    </source>
</reference>
<proteinExistence type="predicted"/>
<gene>
    <name evidence="1" type="ORF">MAXJ12_30662</name>
</gene>
<organism evidence="1 2">
    <name type="scientific">Mesorhizobium alhagi CCNWXJ12-2</name>
    <dbReference type="NCBI Taxonomy" id="1107882"/>
    <lineage>
        <taxon>Bacteria</taxon>
        <taxon>Pseudomonadati</taxon>
        <taxon>Pseudomonadota</taxon>
        <taxon>Alphaproteobacteria</taxon>
        <taxon>Hyphomicrobiales</taxon>
        <taxon>Phyllobacteriaceae</taxon>
        <taxon>Allomesorhizobium</taxon>
    </lineage>
</organism>
<dbReference type="PATRIC" id="fig|1107882.3.peg.5930"/>